<evidence type="ECO:0000313" key="7">
    <source>
        <dbReference type="Proteomes" id="UP001174909"/>
    </source>
</evidence>
<sequence>MSATNVLVMFCDQLRRDLLGCYGNPLVRTPNLDALAAESVVFDRGYTPVAICSPARASLMTGLYPHGHHLFNNSTPEYSYCRHLPPSVRAIQDWAAAETDCQTAYFGKWHIGPPRTSATPDRPFLLFCAFPGPHGPWLVPEEWGLRYDPADIPLWPNRFDDFAGKPIYQRKLAALEAQPGGAGNRRSDDELRRALACNFSYIELIDHLVGRLLDRLRELDLYDSTAIVFTADHGDMAGSHGFASKGAYLYDEIYRVPMILRVPGAEPRRAGREPVNLTDVTATAAHLVAGQPVSTFGSGPLHGESLVDFARGRAPWPRPVHFAQYHGDWYGHYSSRMVTDGDWKLVWNLTDRCELYDLRADPDELHNRFYDASDPRCERARSHYFDLLAAEAGRYGDAQLDLLTPELELGAVGEGGDGEAAVHRPARPAGGVGTHAHRGDAAAADVRPRVAAVPDGAGDRGRGRTLGRAGLPVRQAHAVAALARQHRRRQHLRRRAGRPRLGRLQPAGRTYWQHVATVSYSPEQERFLCLKNAEVPEGFATYAFFSRDGESWEEAPKRPVYTEGDRWGAIWSSPAGRYITYNKGWLRCEHKRVNELFLDAHRTVCIRIEPDALTWSPSAPNAYKLGMRWARGMRRVGGPLVPREFHVAPDADDPPDLEFYASWPFTYAGRYFLNVLTYCGSFLPNGLPPMRPDGHGPGTLGHELWVSDDGLTWERPFRGQDVGTSILAGPIQAAGKLLFYNGDQVWGVPEDRLTNVSARSNGLFETRTFTVPARPLRLNLQLPGDGFGNYNNESYLMAELVDDQDRVIAGYDRNACLLQGPIDATRLVLRWQGATSEALAGRRARLRVCFRGARIFAVTA</sequence>
<feature type="domain" description="Sulfatase N-terminal" evidence="5">
    <location>
        <begin position="119"/>
        <end position="288"/>
    </location>
</feature>
<evidence type="ECO:0000313" key="6">
    <source>
        <dbReference type="EMBL" id="CAI8014655.1"/>
    </source>
</evidence>
<dbReference type="SUPFAM" id="SSF53649">
    <property type="entry name" value="Alkaline phosphatase-like"/>
    <property type="match status" value="1"/>
</dbReference>
<dbReference type="Gene3D" id="3.40.720.10">
    <property type="entry name" value="Alkaline Phosphatase, subunit A"/>
    <property type="match status" value="2"/>
</dbReference>
<evidence type="ECO:0000256" key="3">
    <source>
        <dbReference type="ARBA" id="ARBA00022723"/>
    </source>
</evidence>
<dbReference type="PROSITE" id="PS00523">
    <property type="entry name" value="SULFATASE_1"/>
    <property type="match status" value="1"/>
</dbReference>
<dbReference type="GO" id="GO:0008484">
    <property type="term" value="F:sulfuric ester hydrolase activity"/>
    <property type="evidence" value="ECO:0007669"/>
    <property type="project" value="TreeGrafter"/>
</dbReference>
<dbReference type="PANTHER" id="PTHR45953:SF1">
    <property type="entry name" value="IDURONATE 2-SULFATASE"/>
    <property type="match status" value="1"/>
</dbReference>
<name>A0AA35RN79_GEOBA</name>
<organism evidence="6 7">
    <name type="scientific">Geodia barretti</name>
    <name type="common">Barrett's horny sponge</name>
    <dbReference type="NCBI Taxonomy" id="519541"/>
    <lineage>
        <taxon>Eukaryota</taxon>
        <taxon>Metazoa</taxon>
        <taxon>Porifera</taxon>
        <taxon>Demospongiae</taxon>
        <taxon>Heteroscleromorpha</taxon>
        <taxon>Tetractinellida</taxon>
        <taxon>Astrophorina</taxon>
        <taxon>Geodiidae</taxon>
        <taxon>Geodia</taxon>
    </lineage>
</organism>
<evidence type="ECO:0000256" key="2">
    <source>
        <dbReference type="ARBA" id="ARBA00008779"/>
    </source>
</evidence>
<evidence type="ECO:0000259" key="5">
    <source>
        <dbReference type="Pfam" id="PF00884"/>
    </source>
</evidence>
<dbReference type="InterPro" id="IPR024607">
    <property type="entry name" value="Sulfatase_CS"/>
</dbReference>
<dbReference type="GO" id="GO:0046872">
    <property type="term" value="F:metal ion binding"/>
    <property type="evidence" value="ECO:0007669"/>
    <property type="project" value="UniProtKB-KW"/>
</dbReference>
<evidence type="ECO:0000256" key="4">
    <source>
        <dbReference type="ARBA" id="ARBA00022801"/>
    </source>
</evidence>
<reference evidence="6" key="1">
    <citation type="submission" date="2023-03" db="EMBL/GenBank/DDBJ databases">
        <authorList>
            <person name="Steffen K."/>
            <person name="Cardenas P."/>
        </authorList>
    </citation>
    <scope>NUCLEOTIDE SEQUENCE</scope>
</reference>
<comment type="caution">
    <text evidence="6">The sequence shown here is derived from an EMBL/GenBank/DDBJ whole genome shotgun (WGS) entry which is preliminary data.</text>
</comment>
<dbReference type="InterPro" id="IPR017850">
    <property type="entry name" value="Alkaline_phosphatase_core_sf"/>
</dbReference>
<dbReference type="Pfam" id="PF00884">
    <property type="entry name" value="Sulfatase"/>
    <property type="match status" value="2"/>
</dbReference>
<keyword evidence="7" id="KW-1185">Reference proteome</keyword>
<evidence type="ECO:0000256" key="1">
    <source>
        <dbReference type="ARBA" id="ARBA00001913"/>
    </source>
</evidence>
<feature type="domain" description="Sulfatase N-terminal" evidence="5">
    <location>
        <begin position="5"/>
        <end position="112"/>
    </location>
</feature>
<dbReference type="EMBL" id="CASHTH010001383">
    <property type="protein sequence ID" value="CAI8014655.1"/>
    <property type="molecule type" value="Genomic_DNA"/>
</dbReference>
<proteinExistence type="inferred from homology"/>
<protein>
    <submittedName>
        <fullName evidence="6">Uncharacterized sulfatase YidJ</fullName>
    </submittedName>
</protein>
<comment type="similarity">
    <text evidence="2">Belongs to the sulfatase family.</text>
</comment>
<dbReference type="PANTHER" id="PTHR45953">
    <property type="entry name" value="IDURONATE 2-SULFATASE"/>
    <property type="match status" value="1"/>
</dbReference>
<dbReference type="Proteomes" id="UP001174909">
    <property type="component" value="Unassembled WGS sequence"/>
</dbReference>
<gene>
    <name evidence="6" type="ORF">GBAR_LOCUS9150</name>
</gene>
<dbReference type="GO" id="GO:0005737">
    <property type="term" value="C:cytoplasm"/>
    <property type="evidence" value="ECO:0007669"/>
    <property type="project" value="TreeGrafter"/>
</dbReference>
<keyword evidence="4" id="KW-0378">Hydrolase</keyword>
<accession>A0AA35RN79</accession>
<dbReference type="AlphaFoldDB" id="A0AA35RN79"/>
<comment type="cofactor">
    <cofactor evidence="1">
        <name>Ca(2+)</name>
        <dbReference type="ChEBI" id="CHEBI:29108"/>
    </cofactor>
</comment>
<dbReference type="InterPro" id="IPR000917">
    <property type="entry name" value="Sulfatase_N"/>
</dbReference>
<keyword evidence="3" id="KW-0479">Metal-binding</keyword>